<accession>A0ABP6Q918</accession>
<gene>
    <name evidence="2" type="ORF">GCM10010468_30060</name>
</gene>
<keyword evidence="1" id="KW-1133">Transmembrane helix</keyword>
<sequence>MSEGTSQPSDLMMLPVVFLAVLAVAAVVFWLMGRFGPRTPVVTAVPEPPLPRPALPDALTTLREAGVDTDALLGPWLAGARTGHSGHDHEER</sequence>
<evidence type="ECO:0000313" key="3">
    <source>
        <dbReference type="Proteomes" id="UP001501237"/>
    </source>
</evidence>
<dbReference type="EMBL" id="BAAAUV010000006">
    <property type="protein sequence ID" value="GAA3211389.1"/>
    <property type="molecule type" value="Genomic_DNA"/>
</dbReference>
<keyword evidence="1" id="KW-0472">Membrane</keyword>
<protein>
    <recommendedName>
        <fullName evidence="4">DivIVA domain-containing protein</fullName>
    </recommendedName>
</protein>
<organism evidence="2 3">
    <name type="scientific">Actinocorallia longicatena</name>
    <dbReference type="NCBI Taxonomy" id="111803"/>
    <lineage>
        <taxon>Bacteria</taxon>
        <taxon>Bacillati</taxon>
        <taxon>Actinomycetota</taxon>
        <taxon>Actinomycetes</taxon>
        <taxon>Streptosporangiales</taxon>
        <taxon>Thermomonosporaceae</taxon>
        <taxon>Actinocorallia</taxon>
    </lineage>
</organism>
<evidence type="ECO:0000313" key="2">
    <source>
        <dbReference type="EMBL" id="GAA3211389.1"/>
    </source>
</evidence>
<comment type="caution">
    <text evidence="2">The sequence shown here is derived from an EMBL/GenBank/DDBJ whole genome shotgun (WGS) entry which is preliminary data.</text>
</comment>
<reference evidence="3" key="1">
    <citation type="journal article" date="2019" name="Int. J. Syst. Evol. Microbiol.">
        <title>The Global Catalogue of Microorganisms (GCM) 10K type strain sequencing project: providing services to taxonomists for standard genome sequencing and annotation.</title>
        <authorList>
            <consortium name="The Broad Institute Genomics Platform"/>
            <consortium name="The Broad Institute Genome Sequencing Center for Infectious Disease"/>
            <person name="Wu L."/>
            <person name="Ma J."/>
        </authorList>
    </citation>
    <scope>NUCLEOTIDE SEQUENCE [LARGE SCALE GENOMIC DNA]</scope>
    <source>
        <strain evidence="3">JCM 9377</strain>
    </source>
</reference>
<keyword evidence="3" id="KW-1185">Reference proteome</keyword>
<name>A0ABP6Q918_9ACTN</name>
<proteinExistence type="predicted"/>
<evidence type="ECO:0008006" key="4">
    <source>
        <dbReference type="Google" id="ProtNLM"/>
    </source>
</evidence>
<keyword evidence="1" id="KW-0812">Transmembrane</keyword>
<feature type="transmembrane region" description="Helical" evidence="1">
    <location>
        <begin position="12"/>
        <end position="32"/>
    </location>
</feature>
<dbReference type="Proteomes" id="UP001501237">
    <property type="component" value="Unassembled WGS sequence"/>
</dbReference>
<dbReference type="RefSeq" id="WP_344828218.1">
    <property type="nucleotide sequence ID" value="NZ_BAAAUV010000006.1"/>
</dbReference>
<evidence type="ECO:0000256" key="1">
    <source>
        <dbReference type="SAM" id="Phobius"/>
    </source>
</evidence>